<gene>
    <name evidence="4" type="ORF">CDL15_Pgr014261</name>
    <name evidence="5" type="ORF">CRG98_024418</name>
</gene>
<dbReference type="EMBL" id="MTKT01004609">
    <property type="protein sequence ID" value="OWM70588.1"/>
    <property type="molecule type" value="Genomic_DNA"/>
</dbReference>
<comment type="caution">
    <text evidence="4">The sequence shown here is derived from an EMBL/GenBank/DDBJ whole genome shotgun (WGS) entry which is preliminary data.</text>
</comment>
<dbReference type="PANTHER" id="PTHR31623">
    <property type="entry name" value="F21J9.9"/>
    <property type="match status" value="1"/>
</dbReference>
<dbReference type="Gene3D" id="3.30.559.10">
    <property type="entry name" value="Chloramphenicol acetyltransferase-like domain"/>
    <property type="match status" value="2"/>
</dbReference>
<reference evidence="6" key="1">
    <citation type="journal article" date="2017" name="Plant J.">
        <title>The pomegranate (Punica granatum L.) genome and the genomics of punicalagin biosynthesis.</title>
        <authorList>
            <person name="Qin G."/>
            <person name="Xu C."/>
            <person name="Ming R."/>
            <person name="Tang H."/>
            <person name="Guyot R."/>
            <person name="Kramer E.M."/>
            <person name="Hu Y."/>
            <person name="Yi X."/>
            <person name="Qi Y."/>
            <person name="Xu X."/>
            <person name="Gao Z."/>
            <person name="Pan H."/>
            <person name="Jian J."/>
            <person name="Tian Y."/>
            <person name="Yue Z."/>
            <person name="Xu Y."/>
        </authorList>
    </citation>
    <scope>NUCLEOTIDE SEQUENCE [LARGE SCALE GENOMIC DNA]</scope>
    <source>
        <strain evidence="6">cv. Dabenzi</strain>
    </source>
</reference>
<evidence type="ECO:0000256" key="2">
    <source>
        <dbReference type="ARBA" id="ARBA00022679"/>
    </source>
</evidence>
<dbReference type="Proteomes" id="UP000233551">
    <property type="component" value="Unassembled WGS sequence"/>
</dbReference>
<keyword evidence="3" id="KW-0012">Acyltransferase</keyword>
<protein>
    <submittedName>
        <fullName evidence="4">Uncharacterized protein</fullName>
    </submittedName>
</protein>
<dbReference type="Proteomes" id="UP000197138">
    <property type="component" value="Unassembled WGS sequence"/>
</dbReference>
<sequence>MEVIKIITQELIVPCSPTAQHLRTYKLSVFDQLVIPPYASIILFYPSNSEPNSPIDVPQKIDLLKRSLSQILGRFYPLAGRIQDGSSVECDDKGARFIQATVGMSLTQFLTDPDLILLNELFPSEPESPQVARAANIQVNVFQCGGIAVALSNTHKLHDGAALAMFLKVWAAIAQGGGCGGTTAPYDHLMLQAAELFPAKEIPQLRDLALTGYGSIIRTGNNITKRFLFSRPAIEALKARGSGPTVKYPTRVEAVSSFLWKCVMAALERKNNGLKRPSVCRHLVNIRRRMDPPLSEFSLGGLLWRAIAHCKNTTDSDRTDAILPSLVGELRRAVAKIDSDFISRLRHEKNLISSYAEEISGVGSSKDGVDIFTCSSWCKLGFYDADFGWGRPIYVCSARFSQDVFFNYINLVETRSGDGIEAWVTLDEQEMASLELDPELWAFASLNPNPLIFNS</sequence>
<dbReference type="STRING" id="22663.A0A218WDQ0"/>
<dbReference type="PANTHER" id="PTHR31623:SF110">
    <property type="entry name" value="VINORINE SYNTHASE-LIKE"/>
    <property type="match status" value="1"/>
</dbReference>
<dbReference type="GO" id="GO:0016746">
    <property type="term" value="F:acyltransferase activity"/>
    <property type="evidence" value="ECO:0007669"/>
    <property type="project" value="UniProtKB-KW"/>
</dbReference>
<evidence type="ECO:0000313" key="6">
    <source>
        <dbReference type="Proteomes" id="UP000197138"/>
    </source>
</evidence>
<accession>A0A218WDQ0</accession>
<dbReference type="EMBL" id="PGOL01001723">
    <property type="protein sequence ID" value="PKI55127.1"/>
    <property type="molecule type" value="Genomic_DNA"/>
</dbReference>
<dbReference type="OrthoDB" id="671439at2759"/>
<dbReference type="GeneID" id="116213177"/>
<dbReference type="InterPro" id="IPR023213">
    <property type="entry name" value="CAT-like_dom_sf"/>
</dbReference>
<reference evidence="4" key="2">
    <citation type="submission" date="2017-06" db="EMBL/GenBank/DDBJ databases">
        <title>The pomegranate genome and the genomics of punicalagin biosynthesis.</title>
        <authorList>
            <person name="Xu C."/>
        </authorList>
    </citation>
    <scope>NUCLEOTIDE SEQUENCE [LARGE SCALE GENOMIC DNA]</scope>
    <source>
        <tissue evidence="4">Fresh leaf</tissue>
    </source>
</reference>
<evidence type="ECO:0000256" key="1">
    <source>
        <dbReference type="ARBA" id="ARBA00009861"/>
    </source>
</evidence>
<dbReference type="AlphaFoldDB" id="A0A218WDQ0"/>
<keyword evidence="7" id="KW-1185">Reference proteome</keyword>
<name>A0A218WDQ0_PUNGR</name>
<organism evidence="4 6">
    <name type="scientific">Punica granatum</name>
    <name type="common">Pomegranate</name>
    <dbReference type="NCBI Taxonomy" id="22663"/>
    <lineage>
        <taxon>Eukaryota</taxon>
        <taxon>Viridiplantae</taxon>
        <taxon>Streptophyta</taxon>
        <taxon>Embryophyta</taxon>
        <taxon>Tracheophyta</taxon>
        <taxon>Spermatophyta</taxon>
        <taxon>Magnoliopsida</taxon>
        <taxon>eudicotyledons</taxon>
        <taxon>Gunneridae</taxon>
        <taxon>Pentapetalae</taxon>
        <taxon>rosids</taxon>
        <taxon>malvids</taxon>
        <taxon>Myrtales</taxon>
        <taxon>Lythraceae</taxon>
        <taxon>Punica</taxon>
    </lineage>
</organism>
<dbReference type="Pfam" id="PF02458">
    <property type="entry name" value="Transferase"/>
    <property type="match status" value="1"/>
</dbReference>
<evidence type="ECO:0000256" key="3">
    <source>
        <dbReference type="ARBA" id="ARBA00023315"/>
    </source>
</evidence>
<keyword evidence="2" id="KW-0808">Transferase</keyword>
<evidence type="ECO:0000313" key="4">
    <source>
        <dbReference type="EMBL" id="OWM70588.1"/>
    </source>
</evidence>
<evidence type="ECO:0000313" key="7">
    <source>
        <dbReference type="Proteomes" id="UP000233551"/>
    </source>
</evidence>
<evidence type="ECO:0000313" key="5">
    <source>
        <dbReference type="EMBL" id="PKI55127.1"/>
    </source>
</evidence>
<comment type="similarity">
    <text evidence="1">Belongs to the plant acyltransferase family.</text>
</comment>
<proteinExistence type="inferred from homology"/>
<reference evidence="5 7" key="3">
    <citation type="submission" date="2017-11" db="EMBL/GenBank/DDBJ databases">
        <title>De-novo sequencing of pomegranate (Punica granatum L.) genome.</title>
        <authorList>
            <person name="Akparov Z."/>
            <person name="Amiraslanov A."/>
            <person name="Hajiyeva S."/>
            <person name="Abbasov M."/>
            <person name="Kaur K."/>
            <person name="Hamwieh A."/>
            <person name="Solovyev V."/>
            <person name="Salamov A."/>
            <person name="Braich B."/>
            <person name="Kosarev P."/>
            <person name="Mahmoud A."/>
            <person name="Hajiyev E."/>
            <person name="Babayeva S."/>
            <person name="Izzatullayeva V."/>
            <person name="Mammadov A."/>
            <person name="Mammadov A."/>
            <person name="Sharifova S."/>
            <person name="Ojaghi J."/>
            <person name="Eynullazada K."/>
            <person name="Bayramov B."/>
            <person name="Abdulazimova A."/>
            <person name="Shahmuradov I."/>
        </authorList>
    </citation>
    <scope>NUCLEOTIDE SEQUENCE [LARGE SCALE GENOMIC DNA]</scope>
    <source>
        <strain evidence="5">AG2017</strain>
        <strain evidence="7">cv. AG2017</strain>
        <tissue evidence="5">Leaf</tissue>
    </source>
</reference>